<evidence type="ECO:0000256" key="6">
    <source>
        <dbReference type="ARBA" id="ARBA00022692"/>
    </source>
</evidence>
<feature type="transmembrane region" description="Helical" evidence="9">
    <location>
        <begin position="330"/>
        <end position="360"/>
    </location>
</feature>
<reference evidence="10" key="1">
    <citation type="submission" date="2022-06" db="EMBL/GenBank/DDBJ databases">
        <authorList>
            <consortium name="SYNGENTA / RWTH Aachen University"/>
        </authorList>
    </citation>
    <scope>NUCLEOTIDE SEQUENCE</scope>
</reference>
<evidence type="ECO:0000256" key="5">
    <source>
        <dbReference type="ARBA" id="ARBA00022502"/>
    </source>
</evidence>
<evidence type="ECO:0000256" key="9">
    <source>
        <dbReference type="SAM" id="Phobius"/>
    </source>
</evidence>
<gene>
    <name evidence="10" type="ORF">PPACK8108_LOCUS4646</name>
</gene>
<evidence type="ECO:0000256" key="4">
    <source>
        <dbReference type="ARBA" id="ARBA00014495"/>
    </source>
</evidence>
<protein>
    <recommendedName>
        <fullName evidence="4">GPI-anchored wall transfer protein 1</fullName>
    </recommendedName>
</protein>
<dbReference type="Proteomes" id="UP001153365">
    <property type="component" value="Unassembled WGS sequence"/>
</dbReference>
<dbReference type="GO" id="GO:0005783">
    <property type="term" value="C:endoplasmic reticulum"/>
    <property type="evidence" value="ECO:0007669"/>
    <property type="project" value="TreeGrafter"/>
</dbReference>
<feature type="transmembrane region" description="Helical" evidence="9">
    <location>
        <begin position="258"/>
        <end position="281"/>
    </location>
</feature>
<evidence type="ECO:0000256" key="8">
    <source>
        <dbReference type="ARBA" id="ARBA00023136"/>
    </source>
</evidence>
<feature type="transmembrane region" description="Helical" evidence="9">
    <location>
        <begin position="227"/>
        <end position="246"/>
    </location>
</feature>
<dbReference type="PANTHER" id="PTHR20661:SF0">
    <property type="entry name" value="PHOSPHATIDYLINOSITOL-GLYCAN BIOSYNTHESIS CLASS W PROTEIN"/>
    <property type="match status" value="1"/>
</dbReference>
<dbReference type="InterPro" id="IPR009447">
    <property type="entry name" value="PIGW/GWT1"/>
</dbReference>
<comment type="subcellular location">
    <subcellularLocation>
        <location evidence="1">Membrane</location>
        <topology evidence="1">Multi-pass membrane protein</topology>
    </subcellularLocation>
</comment>
<dbReference type="GO" id="GO:0006506">
    <property type="term" value="P:GPI anchor biosynthetic process"/>
    <property type="evidence" value="ECO:0007669"/>
    <property type="project" value="UniProtKB-KW"/>
</dbReference>
<feature type="transmembrane region" description="Helical" evidence="9">
    <location>
        <begin position="74"/>
        <end position="97"/>
    </location>
</feature>
<dbReference type="EMBL" id="CALTRL010000876">
    <property type="protein sequence ID" value="CAH7669978.1"/>
    <property type="molecule type" value="Genomic_DNA"/>
</dbReference>
<evidence type="ECO:0000256" key="1">
    <source>
        <dbReference type="ARBA" id="ARBA00004141"/>
    </source>
</evidence>
<dbReference type="GO" id="GO:0072659">
    <property type="term" value="P:protein localization to plasma membrane"/>
    <property type="evidence" value="ECO:0007669"/>
    <property type="project" value="TreeGrafter"/>
</dbReference>
<keyword evidence="8 9" id="KW-0472">Membrane</keyword>
<evidence type="ECO:0000256" key="7">
    <source>
        <dbReference type="ARBA" id="ARBA00022989"/>
    </source>
</evidence>
<keyword evidence="5" id="KW-0337">GPI-anchor biosynthesis</keyword>
<dbReference type="AlphaFoldDB" id="A0AAV0AP46"/>
<dbReference type="GO" id="GO:0016020">
    <property type="term" value="C:membrane"/>
    <property type="evidence" value="ECO:0007669"/>
    <property type="project" value="UniProtKB-SubCell"/>
</dbReference>
<accession>A0AAV0AP46</accession>
<proteinExistence type="inferred from homology"/>
<feature type="transmembrane region" description="Helical" evidence="9">
    <location>
        <begin position="32"/>
        <end position="54"/>
    </location>
</feature>
<dbReference type="GO" id="GO:0032216">
    <property type="term" value="F:glucosaminyl-phosphatidylinositol O-acyltransferase activity"/>
    <property type="evidence" value="ECO:0007669"/>
    <property type="project" value="TreeGrafter"/>
</dbReference>
<evidence type="ECO:0000256" key="3">
    <source>
        <dbReference type="ARBA" id="ARBA00007559"/>
    </source>
</evidence>
<organism evidence="10 11">
    <name type="scientific">Phakopsora pachyrhizi</name>
    <name type="common">Asian soybean rust disease fungus</name>
    <dbReference type="NCBI Taxonomy" id="170000"/>
    <lineage>
        <taxon>Eukaryota</taxon>
        <taxon>Fungi</taxon>
        <taxon>Dikarya</taxon>
        <taxon>Basidiomycota</taxon>
        <taxon>Pucciniomycotina</taxon>
        <taxon>Pucciniomycetes</taxon>
        <taxon>Pucciniales</taxon>
        <taxon>Phakopsoraceae</taxon>
        <taxon>Phakopsora</taxon>
    </lineage>
</organism>
<comment type="caution">
    <text evidence="10">The sequence shown here is derived from an EMBL/GenBank/DDBJ whole genome shotgun (WGS) entry which is preliminary data.</text>
</comment>
<name>A0AAV0AP46_PHAPC</name>
<evidence type="ECO:0000313" key="10">
    <source>
        <dbReference type="EMBL" id="CAH7669978.1"/>
    </source>
</evidence>
<dbReference type="Pfam" id="PF06423">
    <property type="entry name" value="GWT1"/>
    <property type="match status" value="2"/>
</dbReference>
<comment type="similarity">
    <text evidence="3">Belongs to the PIGW family.</text>
</comment>
<sequence>MMISTMDEKKLYYKSLKEEFVSDNEGCSLKELLLINLTGWVEFINTSVIFLGLTKLPTHVFPILGIVTFLSDQIWLTNLVMGTVTVILWCLLTWLDYGDVKLGRMRSDGGGYDEMMMLATGIRTEQQESDSIRKSFIQHSFKDDDGEDDLSRTLIRSDQRLEIIEEDEIRLMVTSISFKKPFLSIYRAQLMLITSIAILAVDFNSFPRRFSKTESWESHWYEHVTEYGVHWNFFFTMAVLSIFGIIIQSSLKKFNLNLIILGFTICSSKSLFFFFFFFYFYSLSRYQRTNNNLISANREGLSSIPASDKDQRPMKRFKKKFSVKDKRGKLIVVILSWMVIWSISTYCFLITAINVSLIGFHYQHLENERRNWSGRVPRIFDRINTNGYISILISIVHLI</sequence>
<evidence type="ECO:0000256" key="2">
    <source>
        <dbReference type="ARBA" id="ARBA00004687"/>
    </source>
</evidence>
<dbReference type="PANTHER" id="PTHR20661">
    <property type="entry name" value="PHOSPHATIDYLINOSITOL-GLYCAN BIOSYNTHESIS CLASS W PROTEIN"/>
    <property type="match status" value="1"/>
</dbReference>
<keyword evidence="7 9" id="KW-1133">Transmembrane helix</keyword>
<comment type="pathway">
    <text evidence="2">Glycolipid biosynthesis; glycosylphosphatidylinositol-anchor biosynthesis.</text>
</comment>
<evidence type="ECO:0000313" key="11">
    <source>
        <dbReference type="Proteomes" id="UP001153365"/>
    </source>
</evidence>
<keyword evidence="11" id="KW-1185">Reference proteome</keyword>
<keyword evidence="6 9" id="KW-0812">Transmembrane</keyword>